<gene>
    <name evidence="2" type="ORF">TTHERM_01256550</name>
</gene>
<accession>Q239L2</accession>
<evidence type="ECO:0000313" key="3">
    <source>
        <dbReference type="Proteomes" id="UP000009168"/>
    </source>
</evidence>
<dbReference type="EMBL" id="GG662730">
    <property type="protein sequence ID" value="EAR93217.2"/>
    <property type="molecule type" value="Genomic_DNA"/>
</dbReference>
<dbReference type="GeneID" id="7842456"/>
<dbReference type="RefSeq" id="XP_001013462.2">
    <property type="nucleotide sequence ID" value="XM_001013462.2"/>
</dbReference>
<evidence type="ECO:0000256" key="1">
    <source>
        <dbReference type="SAM" id="Coils"/>
    </source>
</evidence>
<dbReference type="AlphaFoldDB" id="Q239L2"/>
<organism evidence="2 3">
    <name type="scientific">Tetrahymena thermophila (strain SB210)</name>
    <dbReference type="NCBI Taxonomy" id="312017"/>
    <lineage>
        <taxon>Eukaryota</taxon>
        <taxon>Sar</taxon>
        <taxon>Alveolata</taxon>
        <taxon>Ciliophora</taxon>
        <taxon>Intramacronucleata</taxon>
        <taxon>Oligohymenophorea</taxon>
        <taxon>Hymenostomatida</taxon>
        <taxon>Tetrahymenina</taxon>
        <taxon>Tetrahymenidae</taxon>
        <taxon>Tetrahymena</taxon>
    </lineage>
</organism>
<evidence type="ECO:0000313" key="2">
    <source>
        <dbReference type="EMBL" id="EAR93217.2"/>
    </source>
</evidence>
<sequence>MIKEKELEKKIKRKPLIILLDQIQNSAKLCCNKNNKTQESLEEFLKKFAEGEIEEPSKLKIKLNLHDKEAQFSLDKLKDEINSIEQNNFTIEREDENQASEYVEYLKSLFNYYFKAKKDLMFIFLNDFIQNSMKSFNTEFDKYDLNILKGQNIQEFLQKFQFEFSFCYDAFQIKSEIILNNGEPQDILQGDQERDYRKMQFYFKFSTVLKKDLDLFIFFQQKQIKQKISTSAEDLDNMRFVDQFYPFYCEHICPVKYFFDRNFLIELQCYNPHLHLLSEQDYQDLKISLSIKNKKGKIMKLKYSQIEKYQISGTIMGYKRGQKKQSIMTESINTLVFCKKMNKYLFNSSLNNEMN</sequence>
<dbReference type="HOGENOM" id="CLU_669966_0_0_1"/>
<dbReference type="KEGG" id="tet:TTHERM_01256550"/>
<reference evidence="3" key="1">
    <citation type="journal article" date="2006" name="PLoS Biol.">
        <title>Macronuclear genome sequence of the ciliate Tetrahymena thermophila, a model eukaryote.</title>
        <authorList>
            <person name="Eisen J.A."/>
            <person name="Coyne R.S."/>
            <person name="Wu M."/>
            <person name="Wu D."/>
            <person name="Thiagarajan M."/>
            <person name="Wortman J.R."/>
            <person name="Badger J.H."/>
            <person name="Ren Q."/>
            <person name="Amedeo P."/>
            <person name="Jones K.M."/>
            <person name="Tallon L.J."/>
            <person name="Delcher A.L."/>
            <person name="Salzberg S.L."/>
            <person name="Silva J.C."/>
            <person name="Haas B.J."/>
            <person name="Majoros W.H."/>
            <person name="Farzad M."/>
            <person name="Carlton J.M."/>
            <person name="Smith R.K. Jr."/>
            <person name="Garg J."/>
            <person name="Pearlman R.E."/>
            <person name="Karrer K.M."/>
            <person name="Sun L."/>
            <person name="Manning G."/>
            <person name="Elde N.C."/>
            <person name="Turkewitz A.P."/>
            <person name="Asai D.J."/>
            <person name="Wilkes D.E."/>
            <person name="Wang Y."/>
            <person name="Cai H."/>
            <person name="Collins K."/>
            <person name="Stewart B.A."/>
            <person name="Lee S.R."/>
            <person name="Wilamowska K."/>
            <person name="Weinberg Z."/>
            <person name="Ruzzo W.L."/>
            <person name="Wloga D."/>
            <person name="Gaertig J."/>
            <person name="Frankel J."/>
            <person name="Tsao C.-C."/>
            <person name="Gorovsky M.A."/>
            <person name="Keeling P.J."/>
            <person name="Waller R.F."/>
            <person name="Patron N.J."/>
            <person name="Cherry J.M."/>
            <person name="Stover N.A."/>
            <person name="Krieger C.J."/>
            <person name="del Toro C."/>
            <person name="Ryder H.F."/>
            <person name="Williamson S.C."/>
            <person name="Barbeau R.A."/>
            <person name="Hamilton E.P."/>
            <person name="Orias E."/>
        </authorList>
    </citation>
    <scope>NUCLEOTIDE SEQUENCE [LARGE SCALE GENOMIC DNA]</scope>
    <source>
        <strain evidence="3">SB210</strain>
    </source>
</reference>
<feature type="coiled-coil region" evidence="1">
    <location>
        <begin position="67"/>
        <end position="94"/>
    </location>
</feature>
<dbReference type="InParanoid" id="Q239L2"/>
<protein>
    <submittedName>
        <fullName evidence="2">Uncharacterized protein</fullName>
    </submittedName>
</protein>
<keyword evidence="1" id="KW-0175">Coiled coil</keyword>
<dbReference type="Proteomes" id="UP000009168">
    <property type="component" value="Unassembled WGS sequence"/>
</dbReference>
<name>Q239L2_TETTS</name>
<proteinExistence type="predicted"/>
<keyword evidence="3" id="KW-1185">Reference proteome</keyword>